<evidence type="ECO:0000313" key="2">
    <source>
        <dbReference type="EMBL" id="KAL3804942.1"/>
    </source>
</evidence>
<sequence>MKSFSILAASIALPLFVAADSSSRDAAEIMLGNDEGVLFAATSNPPGSDVCTYSPDRTCYRTGWPSCCGTSGGCDTNSDLSCDLDGSDVCTYSPDKTCYESGWPSCCGTSGGCNTNSDLSCDKSTGTSVCTYAPDRTCYKTGWPRCCRTSTGCHKNSNLSCDISTGFAGSLEGALDEQLGEFEANMYPGDTHYHDDDAFPPHVDGDDLRANFDRKHLRG</sequence>
<comment type="caution">
    <text evidence="2">The sequence shown here is derived from an EMBL/GenBank/DDBJ whole genome shotgun (WGS) entry which is preliminary data.</text>
</comment>
<proteinExistence type="predicted"/>
<gene>
    <name evidence="2" type="ORF">ACHAW5_006799</name>
</gene>
<accession>A0ABD3QXD5</accession>
<dbReference type="AlphaFoldDB" id="A0ABD3QXD5"/>
<keyword evidence="3" id="KW-1185">Reference proteome</keyword>
<protein>
    <submittedName>
        <fullName evidence="2">Uncharacterized protein</fullName>
    </submittedName>
</protein>
<dbReference type="Proteomes" id="UP001530315">
    <property type="component" value="Unassembled WGS sequence"/>
</dbReference>
<organism evidence="2 3">
    <name type="scientific">Stephanodiscus triporus</name>
    <dbReference type="NCBI Taxonomy" id="2934178"/>
    <lineage>
        <taxon>Eukaryota</taxon>
        <taxon>Sar</taxon>
        <taxon>Stramenopiles</taxon>
        <taxon>Ochrophyta</taxon>
        <taxon>Bacillariophyta</taxon>
        <taxon>Coscinodiscophyceae</taxon>
        <taxon>Thalassiosirophycidae</taxon>
        <taxon>Stephanodiscales</taxon>
        <taxon>Stephanodiscaceae</taxon>
        <taxon>Stephanodiscus</taxon>
    </lineage>
</organism>
<keyword evidence="1" id="KW-0732">Signal</keyword>
<dbReference type="EMBL" id="JALLAZ020000064">
    <property type="protein sequence ID" value="KAL3804942.1"/>
    <property type="molecule type" value="Genomic_DNA"/>
</dbReference>
<feature type="chain" id="PRO_5044744421" evidence="1">
    <location>
        <begin position="20"/>
        <end position="219"/>
    </location>
</feature>
<reference evidence="2 3" key="1">
    <citation type="submission" date="2024-10" db="EMBL/GenBank/DDBJ databases">
        <title>Updated reference genomes for cyclostephanoid diatoms.</title>
        <authorList>
            <person name="Roberts W.R."/>
            <person name="Alverson A.J."/>
        </authorList>
    </citation>
    <scope>NUCLEOTIDE SEQUENCE [LARGE SCALE GENOMIC DNA]</scope>
    <source>
        <strain evidence="2 3">AJA276-08</strain>
    </source>
</reference>
<evidence type="ECO:0000256" key="1">
    <source>
        <dbReference type="SAM" id="SignalP"/>
    </source>
</evidence>
<feature type="signal peptide" evidence="1">
    <location>
        <begin position="1"/>
        <end position="19"/>
    </location>
</feature>
<evidence type="ECO:0000313" key="3">
    <source>
        <dbReference type="Proteomes" id="UP001530315"/>
    </source>
</evidence>
<name>A0ABD3QXD5_9STRA</name>